<evidence type="ECO:0000313" key="1">
    <source>
        <dbReference type="EMBL" id="MBE1606942.1"/>
    </source>
</evidence>
<dbReference type="Proteomes" id="UP000638648">
    <property type="component" value="Unassembled WGS sequence"/>
</dbReference>
<proteinExistence type="predicted"/>
<organism evidence="1 2">
    <name type="scientific">Actinopolymorpha pittospori</name>
    <dbReference type="NCBI Taxonomy" id="648752"/>
    <lineage>
        <taxon>Bacteria</taxon>
        <taxon>Bacillati</taxon>
        <taxon>Actinomycetota</taxon>
        <taxon>Actinomycetes</taxon>
        <taxon>Propionibacteriales</taxon>
        <taxon>Actinopolymorphaceae</taxon>
        <taxon>Actinopolymorpha</taxon>
    </lineage>
</organism>
<accession>A0A927N0Y6</accession>
<dbReference type="RefSeq" id="WP_202896406.1">
    <property type="nucleotide sequence ID" value="NZ_BAABJL010000069.1"/>
</dbReference>
<keyword evidence="2" id="KW-1185">Reference proteome</keyword>
<dbReference type="AlphaFoldDB" id="A0A927N0Y6"/>
<name>A0A927N0Y6_9ACTN</name>
<gene>
    <name evidence="1" type="ORF">HEB94_003790</name>
</gene>
<protein>
    <submittedName>
        <fullName evidence="1">Uncharacterized protein</fullName>
    </submittedName>
</protein>
<dbReference type="EMBL" id="JADBEM010000001">
    <property type="protein sequence ID" value="MBE1606942.1"/>
    <property type="molecule type" value="Genomic_DNA"/>
</dbReference>
<reference evidence="1" key="1">
    <citation type="submission" date="2020-10" db="EMBL/GenBank/DDBJ databases">
        <title>Sequencing the genomes of 1000 actinobacteria strains.</title>
        <authorList>
            <person name="Klenk H.-P."/>
        </authorList>
    </citation>
    <scope>NUCLEOTIDE SEQUENCE</scope>
    <source>
        <strain evidence="1">DSM 45354</strain>
    </source>
</reference>
<comment type="caution">
    <text evidence="1">The sequence shown here is derived from an EMBL/GenBank/DDBJ whole genome shotgun (WGS) entry which is preliminary data.</text>
</comment>
<evidence type="ECO:0000313" key="2">
    <source>
        <dbReference type="Proteomes" id="UP000638648"/>
    </source>
</evidence>
<sequence>MSGVGEVEEIADAAKQELFADTDSRAGGRARLHAPDWFAALLDRQIGGLLSSLRTDCTGSSARYGCLWNQTDTYSSPLTSSTPVEEKSDALTDALGRAGRSCGLVSGRYPDSPAPAWLL</sequence>